<dbReference type="EMBL" id="QBKI01000004">
    <property type="protein sequence ID" value="PTX19317.1"/>
    <property type="molecule type" value="Genomic_DNA"/>
</dbReference>
<dbReference type="InterPro" id="IPR045829">
    <property type="entry name" value="PKD_6"/>
</dbReference>
<feature type="domain" description="Ig-like" evidence="2">
    <location>
        <begin position="1816"/>
        <end position="1907"/>
    </location>
</feature>
<dbReference type="Gene3D" id="2.60.40.2700">
    <property type="match status" value="1"/>
</dbReference>
<evidence type="ECO:0000313" key="4">
    <source>
        <dbReference type="Proteomes" id="UP000244225"/>
    </source>
</evidence>
<dbReference type="InterPro" id="IPR036179">
    <property type="entry name" value="Ig-like_dom_sf"/>
</dbReference>
<dbReference type="InterPro" id="IPR013783">
    <property type="entry name" value="Ig-like_fold"/>
</dbReference>
<keyword evidence="1" id="KW-0472">Membrane</keyword>
<organism evidence="3 4">
    <name type="scientific">Pontibacter mucosus</name>
    <dbReference type="NCBI Taxonomy" id="1649266"/>
    <lineage>
        <taxon>Bacteria</taxon>
        <taxon>Pseudomonadati</taxon>
        <taxon>Bacteroidota</taxon>
        <taxon>Cytophagia</taxon>
        <taxon>Cytophagales</taxon>
        <taxon>Hymenobacteraceae</taxon>
        <taxon>Pontibacter</taxon>
    </lineage>
</organism>
<keyword evidence="4" id="KW-1185">Reference proteome</keyword>
<dbReference type="InterPro" id="IPR007110">
    <property type="entry name" value="Ig-like_dom"/>
</dbReference>
<dbReference type="Gene3D" id="2.60.40.10">
    <property type="entry name" value="Immunoglobulins"/>
    <property type="match status" value="3"/>
</dbReference>
<dbReference type="Pfam" id="PF18962">
    <property type="entry name" value="Por_Secre_tail"/>
    <property type="match status" value="1"/>
</dbReference>
<dbReference type="PANTHER" id="PTHR46013:SF7">
    <property type="entry name" value="IG-LIKE DOMAIN-CONTAINING PROTEIN"/>
    <property type="match status" value="1"/>
</dbReference>
<comment type="caution">
    <text evidence="3">The sequence shown here is derived from an EMBL/GenBank/DDBJ whole genome shotgun (WGS) entry which is preliminary data.</text>
</comment>
<feature type="transmembrane region" description="Helical" evidence="1">
    <location>
        <begin position="20"/>
        <end position="39"/>
    </location>
</feature>
<dbReference type="NCBIfam" id="TIGR04183">
    <property type="entry name" value="Por_Secre_tail"/>
    <property type="match status" value="1"/>
</dbReference>
<dbReference type="RefSeq" id="WP_108211448.1">
    <property type="nucleotide sequence ID" value="NZ_QBKI01000004.1"/>
</dbReference>
<dbReference type="SUPFAM" id="SSF48726">
    <property type="entry name" value="Immunoglobulin"/>
    <property type="match status" value="1"/>
</dbReference>
<name>A0A2T5YJ29_9BACT</name>
<proteinExistence type="predicted"/>
<evidence type="ECO:0000259" key="2">
    <source>
        <dbReference type="PROSITE" id="PS50835"/>
    </source>
</evidence>
<dbReference type="OrthoDB" id="842906at2"/>
<keyword evidence="1" id="KW-0812">Transmembrane</keyword>
<sequence length="2392" mass="248700">MKQRFTQLIAQASQAKRYIALSGVFLFALITTVYLWAAITPITPVNVSATVDQAQNGATPGFVGIGDVVIREEIGGDFNTSTLVLKVEDNWRFNPNSGTAVSLRSSGGNINSNRIFRPTISTDNKTLTFNITYNNSGNNTEAITISGIQVQPISGAVPLPSTGTVFIEGNANISGLGSNTTVANLTMAAGAARGLAFRQQPTNTAIGATINPAPQVAVVDQFGNTVTTGPGATASVALAIGTNPGGGTLSGTNPVAAVNGVATFSNLRIDLPGDGYTLIASSGTLAQATSNAFVVNNQRPTITSVTPECISQGDPATTLTITGTNFGTGAVVLINGSERPATVASRTSLTTTVTETELAAAGTLSIVVRNPTGPPHNGLASEAFSKTVVPLLTPGDVAGAASVCVNSTGNYSIAAVSGATSYQWTVVSGSATITAGATAATATLSFGEEAGTVVLSVTALNACGKPGAPANFTVAVNAFPVAEIEASGPVEFCAEGTVQLNVTPVEGASYQWQLNGDDIEDAIGTSFVADASGDYRVVVTTNGCATNSNVITVTENPLPVVTLAPIEAVCISAAPFALTGGDPANGNYSGTGVVDGIFDPAVAGVGDHEITYTFTNGNGCTNTATQTIIVKALPEVTVSPNTEVCAGERTTLTASGATTYRWEPTTGIEGPATGASINVRPTETTTYTVYGTTDGCESVAQTVTVVVNPLPNVTITPIGPTEFCPENYVELVVENVVGYNYQWFSTASEAPVGNASSYQATTTGTYYVTVRTDKGCTLTSTPIAVKVADVPDEATILVTGSTTFCEGGFVRFSANQAPPGQIYLYQWEFSENGTDFEAIAGAQDRVYEAEDEGFYRVVVSNTNEEDEDTQLCTKTSLPQEVTVLPQPTANIVAPAPAARTICQNSAGTTSFTVTGIYSGTDREATWTSNNANFTVSGSNDVLDPVTGEVTSTVIVNASRPGTATITLQAQNATTACNTATSTITLTVQPFIANNTITGTAAYCQNATATPLITAGTLSGGTGNYTYLWEQSTDETTWGAAAGTNNVANYTPSTATAGTIYYRRTIISGTCTSTSNTFAVTVTPSITENTIAGVQAYCQGAEATALGGAVAGGTGAYTYQWQSSSSATGTFTNITSATAATYTPSTATAGTVYYRRLVTSGECANNVSNVIGVTVTPAITANTISGAATYCQGATASALGGAVTGGVNAKTYQWQQSPNGSDQWTTAPGTSNQISYTPSTTTLGTIYYRRVVTSENCSSESNAVAIIVNSPIAGNQISGAQTVCSNSPVAALGQAAGTSLSGGSTPYTFQWQTSTSASGTFTNVTNGTGANTATYTPASRSVTSSTTVYFRRVVSGGQCESFSEPVAVTFTPVISNNTITATQTTICSEGTPTQINGSLPTGGTGTYTYLWEQRVGANGAWVAAAGTNNGRNYQPGALTTTTSFRRVVSSSPCNAITSPTVTITVNPVPTVSFSGLNDGDIFYTGGSSVTLTGSPTGGTFSGPGINNTTRTFSPCAAGPGTHTIRYAFTNGQGCTSFAEKTVTVRESQYRVVVISSLKPFCQGDNVNHEAWIVRDAESIIYPYLTNANGDPVDASGRLIGPLELPVANPNYPFPANTPDIIKQNAYRYFNPIINFGANGVRLESGFTYQWTKNQENNIGPGTPIFSNAGLSSLDYYAVYVTSNTTACGPNFNRRISSRTYTSQLYNYDITLTANSNPICPGDAVTFTANLNSEFPFWSNINLVLEWRINGTTFNTTRYSGNADALTWTTVGPNRNFVQGDVVTIVFTSDTDSQDPLSGNCAGGTTSTEVTMNVNTVPAITSTTVNAACVGNTATLSVNATGTGLTYQWFKRASDNPNSAGSLLSNGGRISGATSATLNIASATAADAGLYYVEVRGTCPPVVTSQNLQLNITPLPTVYDITSSATSYCAGSGVTIGLSGSEPNTTYNLLRNGTQVATVTRTASQSGAFNFTGSFTAGTYAVRAITVASQPGRAACPRDMSGSITVAENPLPLAIAATGGSYCEVTTEYPSSGAMVTISNSQSGVAYQLLNSSGQLVGSSANGTGGEITLGPVLAGTYSIRGTNGTTGCTTTVGQATVIEDKRIEPKGDIIITNEAGEVIESKQLESGKLARFTASNTFEDNGDAISYTWYTGDGEDGNWVVVPEVNGPVLTIQSIPGGTFAVRVDVVADESACYTVYAGRYTTVPAVPLPVEIIYFTAAKQGNNVLLEWATASEENNTGFEVQVSQDGFNFRKLDFVPTKNGNTVIKQVYQYNDKENGKRGTRYYRLKQIDEDGRFEYFTTKAVTFSEVASKVKAFPNPFTTKITLDIAAENSGQVQVTMWNAVGRQLMEQTVVVEEGFNTVNLDIRGDLPHGVYFLRVYLDGKMHQIKMLRE</sequence>
<reference evidence="3 4" key="1">
    <citation type="submission" date="2018-04" db="EMBL/GenBank/DDBJ databases">
        <title>Genomic Encyclopedia of Archaeal and Bacterial Type Strains, Phase II (KMG-II): from individual species to whole genera.</title>
        <authorList>
            <person name="Goeker M."/>
        </authorList>
    </citation>
    <scope>NUCLEOTIDE SEQUENCE [LARGE SCALE GENOMIC DNA]</scope>
    <source>
        <strain evidence="3 4">DSM 100162</strain>
    </source>
</reference>
<gene>
    <name evidence="3" type="ORF">C8N40_10447</name>
</gene>
<accession>A0A2T5YJ29</accession>
<evidence type="ECO:0000256" key="1">
    <source>
        <dbReference type="SAM" id="Phobius"/>
    </source>
</evidence>
<dbReference type="SMART" id="SM00409">
    <property type="entry name" value="IG"/>
    <property type="match status" value="1"/>
</dbReference>
<dbReference type="InterPro" id="IPR014756">
    <property type="entry name" value="Ig_E-set"/>
</dbReference>
<evidence type="ECO:0000313" key="3">
    <source>
        <dbReference type="EMBL" id="PTX19317.1"/>
    </source>
</evidence>
<dbReference type="PANTHER" id="PTHR46013">
    <property type="entry name" value="VASCULAR CELL ADHESION MOLECULE 1"/>
    <property type="match status" value="1"/>
</dbReference>
<dbReference type="Proteomes" id="UP000244225">
    <property type="component" value="Unassembled WGS sequence"/>
</dbReference>
<dbReference type="PROSITE" id="PS50835">
    <property type="entry name" value="IG_LIKE"/>
    <property type="match status" value="1"/>
</dbReference>
<dbReference type="InterPro" id="IPR026444">
    <property type="entry name" value="Secre_tail"/>
</dbReference>
<keyword evidence="1" id="KW-1133">Transmembrane helix</keyword>
<dbReference type="SUPFAM" id="SSF81296">
    <property type="entry name" value="E set domains"/>
    <property type="match status" value="1"/>
</dbReference>
<dbReference type="SUPFAM" id="SSF49299">
    <property type="entry name" value="PKD domain"/>
    <property type="match status" value="1"/>
</dbReference>
<dbReference type="InterPro" id="IPR003599">
    <property type="entry name" value="Ig_sub"/>
</dbReference>
<dbReference type="Pfam" id="PF19408">
    <property type="entry name" value="PKD_6"/>
    <property type="match status" value="1"/>
</dbReference>
<protein>
    <submittedName>
        <fullName evidence="3">Putative secreted protein (Por secretion system target)</fullName>
    </submittedName>
</protein>
<dbReference type="InterPro" id="IPR035986">
    <property type="entry name" value="PKD_dom_sf"/>
</dbReference>